<dbReference type="Pfam" id="PF11887">
    <property type="entry name" value="Mce4_CUP1"/>
    <property type="match status" value="1"/>
</dbReference>
<dbReference type="InterPro" id="IPR005693">
    <property type="entry name" value="Mce"/>
</dbReference>
<dbReference type="GO" id="GO:0051701">
    <property type="term" value="P:biological process involved in interaction with host"/>
    <property type="evidence" value="ECO:0007669"/>
    <property type="project" value="TreeGrafter"/>
</dbReference>
<evidence type="ECO:0000313" key="4">
    <source>
        <dbReference type="EMBL" id="NEN78297.1"/>
    </source>
</evidence>
<evidence type="ECO:0000256" key="1">
    <source>
        <dbReference type="SAM" id="Phobius"/>
    </source>
</evidence>
<keyword evidence="1" id="KW-0472">Membrane</keyword>
<evidence type="ECO:0000259" key="3">
    <source>
        <dbReference type="Pfam" id="PF11887"/>
    </source>
</evidence>
<proteinExistence type="predicted"/>
<dbReference type="GO" id="GO:0005576">
    <property type="term" value="C:extracellular region"/>
    <property type="evidence" value="ECO:0007669"/>
    <property type="project" value="TreeGrafter"/>
</dbReference>
<evidence type="ECO:0000313" key="5">
    <source>
        <dbReference type="Proteomes" id="UP000468687"/>
    </source>
</evidence>
<accession>A0A6P0HJ76</accession>
<dbReference type="NCBIfam" id="TIGR00996">
    <property type="entry name" value="Mtu_fam_mce"/>
    <property type="match status" value="1"/>
</dbReference>
<keyword evidence="1" id="KW-1133">Transmembrane helix</keyword>
<keyword evidence="5" id="KW-1185">Reference proteome</keyword>
<feature type="domain" description="Mce/MlaD" evidence="2">
    <location>
        <begin position="37"/>
        <end position="112"/>
    </location>
</feature>
<protein>
    <submittedName>
        <fullName evidence="4">MCE family protein</fullName>
    </submittedName>
</protein>
<dbReference type="Proteomes" id="UP000468687">
    <property type="component" value="Unassembled WGS sequence"/>
</dbReference>
<dbReference type="AlphaFoldDB" id="A0A6P0HJ76"/>
<dbReference type="InterPro" id="IPR024516">
    <property type="entry name" value="Mce_C"/>
</dbReference>
<comment type="caution">
    <text evidence="4">The sequence shown here is derived from an EMBL/GenBank/DDBJ whole genome shotgun (WGS) entry which is preliminary data.</text>
</comment>
<feature type="domain" description="Mammalian cell entry C-terminal" evidence="3">
    <location>
        <begin position="118"/>
        <end position="290"/>
    </location>
</feature>
<sequence>MTGWKSTLVKFTIFAVVSIVLFVGLFRMMTNSVGGDTTTWTAQFTAVSGLREGDDVRVAGVKVGRVETIELGEGNVAEVTFSLRDDQPVYERTLLALRYQNLLGQRYLALTAPEDRGAELEPGGTIPLERTSPGFDLTVLLNGFEPLFNVLEPSEVNQLAANIVAVLQGEAGTIESLLQNTAEATQYLASKDQVFGEVLTNLTPVLENLDEQSAQFDATVDQLRDLMTGLAAQRDVFADSIDNLGDLVASTSDLLGEIRAPLAADVQSLQSTAALLAREQERVARTIEALPLLLGGYGRSMSYGAYLNVYICTLGVEVLGATAYVPSGGGPYSEGCTL</sequence>
<dbReference type="Pfam" id="PF02470">
    <property type="entry name" value="MlaD"/>
    <property type="match status" value="1"/>
</dbReference>
<dbReference type="RefSeq" id="WP_163771853.1">
    <property type="nucleotide sequence ID" value="NZ_JAAGXA010000005.1"/>
</dbReference>
<organism evidence="4 5">
    <name type="scientific">Nocardioides zeae</name>
    <dbReference type="NCBI Taxonomy" id="1457234"/>
    <lineage>
        <taxon>Bacteria</taxon>
        <taxon>Bacillati</taxon>
        <taxon>Actinomycetota</taxon>
        <taxon>Actinomycetes</taxon>
        <taxon>Propionibacteriales</taxon>
        <taxon>Nocardioidaceae</taxon>
        <taxon>Nocardioides</taxon>
    </lineage>
</organism>
<dbReference type="InterPro" id="IPR003399">
    <property type="entry name" value="Mce/MlaD"/>
</dbReference>
<evidence type="ECO:0000259" key="2">
    <source>
        <dbReference type="Pfam" id="PF02470"/>
    </source>
</evidence>
<reference evidence="4 5" key="1">
    <citation type="journal article" date="2014" name="Int. J. Syst. Evol. Microbiol.">
        <title>Nocardioides zeae sp. nov., isolated from the stem of Zea mays.</title>
        <authorList>
            <person name="Glaeser S.P."/>
            <person name="McInroy J.A."/>
            <person name="Busse H.J."/>
            <person name="Kampfer P."/>
        </authorList>
    </citation>
    <scope>NUCLEOTIDE SEQUENCE [LARGE SCALE GENOMIC DNA]</scope>
    <source>
        <strain evidence="4 5">JCM 30728</strain>
    </source>
</reference>
<dbReference type="PANTHER" id="PTHR33371">
    <property type="entry name" value="INTERMEMBRANE PHOSPHOLIPID TRANSPORT SYSTEM BINDING PROTEIN MLAD-RELATED"/>
    <property type="match status" value="1"/>
</dbReference>
<dbReference type="EMBL" id="JAAGXA010000005">
    <property type="protein sequence ID" value="NEN78297.1"/>
    <property type="molecule type" value="Genomic_DNA"/>
</dbReference>
<dbReference type="PANTHER" id="PTHR33371:SF17">
    <property type="entry name" value="MCE-FAMILY PROTEIN MCE1B"/>
    <property type="match status" value="1"/>
</dbReference>
<feature type="transmembrane region" description="Helical" evidence="1">
    <location>
        <begin position="7"/>
        <end position="29"/>
    </location>
</feature>
<gene>
    <name evidence="4" type="ORF">G3T38_08405</name>
</gene>
<keyword evidence="1" id="KW-0812">Transmembrane</keyword>
<name>A0A6P0HJ76_9ACTN</name>
<dbReference type="InterPro" id="IPR052336">
    <property type="entry name" value="MlaD_Phospholipid_Transporter"/>
</dbReference>